<dbReference type="InterPro" id="IPR036770">
    <property type="entry name" value="Ankyrin_rpt-contain_sf"/>
</dbReference>
<evidence type="ECO:0000256" key="4">
    <source>
        <dbReference type="SAM" id="MobiDB-lite"/>
    </source>
</evidence>
<keyword evidence="1" id="KW-0677">Repeat</keyword>
<dbReference type="Pfam" id="PF00023">
    <property type="entry name" value="Ank"/>
    <property type="match status" value="1"/>
</dbReference>
<dbReference type="PROSITE" id="PS50088">
    <property type="entry name" value="ANK_REPEAT"/>
    <property type="match status" value="1"/>
</dbReference>
<evidence type="ECO:0000313" key="5">
    <source>
        <dbReference type="EMBL" id="CAJ1399135.1"/>
    </source>
</evidence>
<dbReference type="Proteomes" id="UP001178507">
    <property type="component" value="Unassembled WGS sequence"/>
</dbReference>
<evidence type="ECO:0000313" key="6">
    <source>
        <dbReference type="Proteomes" id="UP001178507"/>
    </source>
</evidence>
<dbReference type="PANTHER" id="PTHR24123">
    <property type="entry name" value="ANKYRIN REPEAT-CONTAINING"/>
    <property type="match status" value="1"/>
</dbReference>
<dbReference type="SUPFAM" id="SSF48403">
    <property type="entry name" value="Ankyrin repeat"/>
    <property type="match status" value="1"/>
</dbReference>
<protein>
    <submittedName>
        <fullName evidence="5">Uncharacterized protein</fullName>
    </submittedName>
</protein>
<dbReference type="Gene3D" id="1.25.40.20">
    <property type="entry name" value="Ankyrin repeat-containing domain"/>
    <property type="match status" value="2"/>
</dbReference>
<feature type="compositionally biased region" description="Low complexity" evidence="4">
    <location>
        <begin position="1043"/>
        <end position="1055"/>
    </location>
</feature>
<feature type="compositionally biased region" description="Low complexity" evidence="4">
    <location>
        <begin position="1013"/>
        <end position="1031"/>
    </location>
</feature>
<evidence type="ECO:0000256" key="2">
    <source>
        <dbReference type="ARBA" id="ARBA00023043"/>
    </source>
</evidence>
<keyword evidence="2 3" id="KW-0040">ANK repeat</keyword>
<feature type="region of interest" description="Disordered" evidence="4">
    <location>
        <begin position="817"/>
        <end position="1055"/>
    </location>
</feature>
<organism evidence="5 6">
    <name type="scientific">Effrenium voratum</name>
    <dbReference type="NCBI Taxonomy" id="2562239"/>
    <lineage>
        <taxon>Eukaryota</taxon>
        <taxon>Sar</taxon>
        <taxon>Alveolata</taxon>
        <taxon>Dinophyceae</taxon>
        <taxon>Suessiales</taxon>
        <taxon>Symbiodiniaceae</taxon>
        <taxon>Effrenium</taxon>
    </lineage>
</organism>
<feature type="compositionally biased region" description="Polar residues" evidence="4">
    <location>
        <begin position="870"/>
        <end position="883"/>
    </location>
</feature>
<dbReference type="SMART" id="SM00248">
    <property type="entry name" value="ANK"/>
    <property type="match status" value="4"/>
</dbReference>
<accession>A0AA36J5V1</accession>
<keyword evidence="6" id="KW-1185">Reference proteome</keyword>
<sequence>MGNCEPVPNPTRPCDSCVHTMHFPMYVVKVSDFLEMEGPPEAHGALWQRGMLRAWEPGIFTIFVSHQWLGLAHPDPQGVHCALLRETLQNIIDGTVSAETDIVSQNRGGSRHARQSPEGLAQGYLFLDWFAIPQITARTAGVNEEDTKSDAAKAVQSIPAYVEVSDLFIALVPEVQHHDRKTHCNYTSWLARGWCRAELWCRLLSIKPETRVILIHSTREVKFMFPLDWQASAIVDADFTVEADRSTVAKLGEVAVEEKIRQLRQHGPLHVYRFFVANRPKLLGISTRWDEETFLKNFEFKDWRQAGQETSGMNGLLCATFAGNVEVIRRMVEHRADVNQNIEGLGELGYYPSQSVLMAAAKSRQPAEVLTALLELRADVNHQAGNGTTPISLARSPQQVRVLHEAKANLNNLLTDIGRSPLIGCTTMAATDTVQALLEERCDAASCSLVIPIIFSRGNPHVHQSLRLLLSHKADPNGELPMRGGAYFDCCLSLAKVKLLGWERSGLNTQHFASLLGCTPLHSAAYIGSTATVKLLLEFQVSKGKTITAVTVISCGNGLGMWPEDVARHKAFTHLLPELCGWARVMVRLVEAPSVARASERHEWEYSQRQHQAALRNIQKQAGHDFGRASSAQAPNRRSGDSYLRRVHLGRENRKLVEKLDSIARGYGAWDPRAPPSKKDYRVVPGPFVPPRDQLWRPELDKKPERVRSLNEAYRFRMQKSIMHENEAMVNRILAVGPTFDRKCEARDFSRHKRTAQSLQRFSDRSSLPPPRPLPKLRVPRPSSSWTPQGLEGLLVPGDLCRSGSCPAMAAYSEAERKVESDSYTEPSEMSPSTQISPGRTSHGAGEVASGHGSASPESSLGRSAFNPLNDASPSSNMNSTEAASPAGGSATLDPARTLAPIPSGGGSASMDPARTLDPIPLGGGSATMDPARTLDPLPTGGGTVDSTSMDPSPVGLQRDRMDGWEKGEDTARRKWLSSDVAGPSNATPASPSSNADLGGSDVGYSADWDEFSMSGSSMSRSDSPKSQSPSAGARRPRRERNNGNLSSLNESGGF</sequence>
<dbReference type="EMBL" id="CAUJNA010003325">
    <property type="protein sequence ID" value="CAJ1399135.1"/>
    <property type="molecule type" value="Genomic_DNA"/>
</dbReference>
<feature type="compositionally biased region" description="Basic and acidic residues" evidence="4">
    <location>
        <begin position="958"/>
        <end position="973"/>
    </location>
</feature>
<comment type="caution">
    <text evidence="5">The sequence shown here is derived from an EMBL/GenBank/DDBJ whole genome shotgun (WGS) entry which is preliminary data.</text>
</comment>
<reference evidence="5" key="1">
    <citation type="submission" date="2023-08" db="EMBL/GenBank/DDBJ databases">
        <authorList>
            <person name="Chen Y."/>
            <person name="Shah S."/>
            <person name="Dougan E. K."/>
            <person name="Thang M."/>
            <person name="Chan C."/>
        </authorList>
    </citation>
    <scope>NUCLEOTIDE SEQUENCE</scope>
</reference>
<feature type="compositionally biased region" description="Low complexity" evidence="4">
    <location>
        <begin position="776"/>
        <end position="785"/>
    </location>
</feature>
<proteinExistence type="predicted"/>
<feature type="compositionally biased region" description="Low complexity" evidence="4">
    <location>
        <begin position="982"/>
        <end position="996"/>
    </location>
</feature>
<evidence type="ECO:0000256" key="1">
    <source>
        <dbReference type="ARBA" id="ARBA00022737"/>
    </source>
</evidence>
<name>A0AA36J5V1_9DINO</name>
<dbReference type="InterPro" id="IPR051165">
    <property type="entry name" value="Multifunctional_ANK_Repeat"/>
</dbReference>
<feature type="repeat" description="ANK" evidence="3">
    <location>
        <begin position="516"/>
        <end position="538"/>
    </location>
</feature>
<evidence type="ECO:0000256" key="3">
    <source>
        <dbReference type="PROSITE-ProRule" id="PRU00023"/>
    </source>
</evidence>
<dbReference type="InterPro" id="IPR002110">
    <property type="entry name" value="Ankyrin_rpt"/>
</dbReference>
<dbReference type="PROSITE" id="PS50297">
    <property type="entry name" value="ANK_REP_REGION"/>
    <property type="match status" value="1"/>
</dbReference>
<dbReference type="PANTHER" id="PTHR24123:SF33">
    <property type="entry name" value="PROTEIN HOS4"/>
    <property type="match status" value="1"/>
</dbReference>
<dbReference type="AlphaFoldDB" id="A0AA36J5V1"/>
<feature type="compositionally biased region" description="Polar residues" evidence="4">
    <location>
        <begin position="822"/>
        <end position="840"/>
    </location>
</feature>
<gene>
    <name evidence="5" type="ORF">EVOR1521_LOCUS22724</name>
</gene>
<feature type="region of interest" description="Disordered" evidence="4">
    <location>
        <begin position="747"/>
        <end position="791"/>
    </location>
</feature>